<name>A0A4Z0Q489_9BACT</name>
<feature type="signal peptide" evidence="1">
    <location>
        <begin position="1"/>
        <end position="24"/>
    </location>
</feature>
<sequence length="825" mass="82496">MRHRYLLTSLAALTLLAAPRLAHAQNQTGSVGIGTTAPDASAALDIVSSSKGLLLPRVVAAAGIASPAPGLLVYQTGAPAGFYYNAGTAAAPSWQQLATAGSGSGDNLGNHTATQPLNLQDQALTGTGASISGIGVGVRADGGLNLGQNTVGNNVLLGFQAGQATTGRFNQFSGYRSGYSNTSGQENLFVGYRSGYANTTGGSNQFVGFRSGEANTTGFNNHFAGYLSGYSNTTGYNNHFIGNESGGSNTTGKENVFVGYISGGANTTGNYNLFLGNGSGSRNTTGNYNLFLGYMSGERSEAGTGNTVVGSYSGPSYAARDITNATALGAFVTLTNSNTVVLGNDANVGIGTSSPTQKLEVAGTVYSSSGGFRFPDGTTQTTAAGSTANLTGDITSTGAATTYANVVPATKGGAGTVSGLLRADGNGLVSAATAGTDYLTPAGAGTGFIQNQAATAQAASFQVAGTGTVGGLLTAGSATVAGRVGIGTTTAQPATQALDVRGNLRLGDNGGNSATGTGQAIEWVGPGVNTDPVGLYRVNPASDQSELRVVVGDGADANDKFVVGRMDGTSSEGGIPTGSFTPTFTVRADGNVGIGTSIPGQKLEVAGNASISGNATVGGSVGIGTSPPNASAALDVSSTSKGLLPPRLTQTQRTAIGSPATGLVVYQTDGTAGLYCNNGTPTTPLWQLLGARVKPAYGTFSAASQQTVRLGDGLVRINLVTGPEVSGLSFNAGTSEVTIVTPGVYKIYYSVGMYLSGNGQGYARLKINGNYVGVSHSSYASQADLNITQELYYTLAAGDVVSLHAQNSNGAGVAVVGAMTLLQVF</sequence>
<reference evidence="2 3" key="1">
    <citation type="submission" date="2019-04" db="EMBL/GenBank/DDBJ databases">
        <authorList>
            <person name="Feng G."/>
            <person name="Zhang J."/>
            <person name="Zhu H."/>
        </authorList>
    </citation>
    <scope>NUCLEOTIDE SEQUENCE [LARGE SCALE GENOMIC DNA]</scope>
    <source>
        <strain evidence="2 3">JCM 31653</strain>
    </source>
</reference>
<dbReference type="EMBL" id="SRLC01000001">
    <property type="protein sequence ID" value="TGE24309.1"/>
    <property type="molecule type" value="Genomic_DNA"/>
</dbReference>
<accession>A0A4Z0Q489</accession>
<comment type="caution">
    <text evidence="2">The sequence shown here is derived from an EMBL/GenBank/DDBJ whole genome shotgun (WGS) entry which is preliminary data.</text>
</comment>
<feature type="chain" id="PRO_5021258650" description="C1q domain-containing protein" evidence="1">
    <location>
        <begin position="25"/>
        <end position="825"/>
    </location>
</feature>
<evidence type="ECO:0008006" key="4">
    <source>
        <dbReference type="Google" id="ProtNLM"/>
    </source>
</evidence>
<keyword evidence="3" id="KW-1185">Reference proteome</keyword>
<keyword evidence="1" id="KW-0732">Signal</keyword>
<proteinExistence type="predicted"/>
<dbReference type="RefSeq" id="WP_135461762.1">
    <property type="nucleotide sequence ID" value="NZ_SRLC01000001.1"/>
</dbReference>
<dbReference type="Proteomes" id="UP000297549">
    <property type="component" value="Unassembled WGS sequence"/>
</dbReference>
<dbReference type="AlphaFoldDB" id="A0A4Z0Q489"/>
<protein>
    <recommendedName>
        <fullName evidence="4">C1q domain-containing protein</fullName>
    </recommendedName>
</protein>
<gene>
    <name evidence="2" type="ORF">E5K00_03585</name>
</gene>
<dbReference type="InterPro" id="IPR008983">
    <property type="entry name" value="Tumour_necrosis_fac-like_dom"/>
</dbReference>
<evidence type="ECO:0000313" key="3">
    <source>
        <dbReference type="Proteomes" id="UP000297549"/>
    </source>
</evidence>
<dbReference type="OrthoDB" id="9807669at2"/>
<evidence type="ECO:0000313" key="2">
    <source>
        <dbReference type="EMBL" id="TGE24309.1"/>
    </source>
</evidence>
<organism evidence="2 3">
    <name type="scientific">Hymenobacter aquaticus</name>
    <dbReference type="NCBI Taxonomy" id="1867101"/>
    <lineage>
        <taxon>Bacteria</taxon>
        <taxon>Pseudomonadati</taxon>
        <taxon>Bacteroidota</taxon>
        <taxon>Cytophagia</taxon>
        <taxon>Cytophagales</taxon>
        <taxon>Hymenobacteraceae</taxon>
        <taxon>Hymenobacter</taxon>
    </lineage>
</organism>
<evidence type="ECO:0000256" key="1">
    <source>
        <dbReference type="SAM" id="SignalP"/>
    </source>
</evidence>
<dbReference type="Gene3D" id="2.60.120.40">
    <property type="match status" value="1"/>
</dbReference>